<dbReference type="CDD" id="cd22966">
    <property type="entry name" value="DD_DYDC-like"/>
    <property type="match status" value="1"/>
</dbReference>
<dbReference type="PANTHER" id="PTHR24172:SF4">
    <property type="entry name" value="ANK_REP_REGION DOMAIN-CONTAINING PROTEIN"/>
    <property type="match status" value="1"/>
</dbReference>
<keyword evidence="1" id="KW-0040">ANK repeat</keyword>
<evidence type="ECO:0000256" key="2">
    <source>
        <dbReference type="SAM" id="MobiDB-lite"/>
    </source>
</evidence>
<dbReference type="OrthoDB" id="432281at2759"/>
<evidence type="ECO:0000256" key="1">
    <source>
        <dbReference type="PROSITE-ProRule" id="PRU00023"/>
    </source>
</evidence>
<feature type="region of interest" description="Disordered" evidence="2">
    <location>
        <begin position="672"/>
        <end position="735"/>
    </location>
</feature>
<dbReference type="InterPro" id="IPR049630">
    <property type="entry name" value="DYDC-like_DD"/>
</dbReference>
<dbReference type="InterPro" id="IPR007858">
    <property type="entry name" value="Dpy-30_motif"/>
</dbReference>
<dbReference type="PROSITE" id="PS50297">
    <property type="entry name" value="ANK_REP_REGION"/>
    <property type="match status" value="1"/>
</dbReference>
<dbReference type="Gene3D" id="1.20.890.10">
    <property type="entry name" value="cAMP-dependent protein kinase regulatory subunit, dimerization-anchoring domain"/>
    <property type="match status" value="1"/>
</dbReference>
<feature type="repeat" description="ANK" evidence="1">
    <location>
        <begin position="617"/>
        <end position="649"/>
    </location>
</feature>
<dbReference type="PROSITE" id="PS50088">
    <property type="entry name" value="ANK_REPEAT"/>
    <property type="match status" value="2"/>
</dbReference>
<reference evidence="3" key="1">
    <citation type="submission" date="2022-08" db="UniProtKB">
        <authorList>
            <consortium name="EnsemblMetazoa"/>
        </authorList>
    </citation>
    <scope>IDENTIFICATION</scope>
    <source>
        <strain evidence="3">05x7-T-G4-1.051#20</strain>
    </source>
</reference>
<organism evidence="3 4">
    <name type="scientific">Magallana gigas</name>
    <name type="common">Pacific oyster</name>
    <name type="synonym">Crassostrea gigas</name>
    <dbReference type="NCBI Taxonomy" id="29159"/>
    <lineage>
        <taxon>Eukaryota</taxon>
        <taxon>Metazoa</taxon>
        <taxon>Spiralia</taxon>
        <taxon>Lophotrochozoa</taxon>
        <taxon>Mollusca</taxon>
        <taxon>Bivalvia</taxon>
        <taxon>Autobranchia</taxon>
        <taxon>Pteriomorphia</taxon>
        <taxon>Ostreida</taxon>
        <taxon>Ostreoidea</taxon>
        <taxon>Ostreidae</taxon>
        <taxon>Magallana</taxon>
    </lineage>
</organism>
<dbReference type="EnsemblMetazoa" id="G32429.1">
    <property type="protein sequence ID" value="G32429.1:cds"/>
    <property type="gene ID" value="G32429"/>
</dbReference>
<feature type="region of interest" description="Disordered" evidence="2">
    <location>
        <begin position="392"/>
        <end position="446"/>
    </location>
</feature>
<accession>A0A8W8M9L4</accession>
<dbReference type="Gene3D" id="1.25.40.20">
    <property type="entry name" value="Ankyrin repeat-containing domain"/>
    <property type="match status" value="3"/>
</dbReference>
<keyword evidence="4" id="KW-1185">Reference proteome</keyword>
<dbReference type="PANTHER" id="PTHR24172">
    <property type="entry name" value="ANK_REP_REGION DOMAIN-CONTAINING PROTEIN"/>
    <property type="match status" value="1"/>
</dbReference>
<evidence type="ECO:0000313" key="3">
    <source>
        <dbReference type="EnsemblMetazoa" id="G32429.1:cds"/>
    </source>
</evidence>
<proteinExistence type="predicted"/>
<protein>
    <submittedName>
        <fullName evidence="3">Uncharacterized protein</fullName>
    </submittedName>
</protein>
<dbReference type="SMART" id="SM00248">
    <property type="entry name" value="ANK"/>
    <property type="match status" value="5"/>
</dbReference>
<dbReference type="Pfam" id="PF12796">
    <property type="entry name" value="Ank_2"/>
    <property type="match status" value="2"/>
</dbReference>
<dbReference type="AlphaFoldDB" id="A0A8W8M9L4"/>
<dbReference type="InterPro" id="IPR036770">
    <property type="entry name" value="Ankyrin_rpt-contain_sf"/>
</dbReference>
<dbReference type="InterPro" id="IPR002110">
    <property type="entry name" value="Ankyrin_rpt"/>
</dbReference>
<name>A0A8W8M9L4_MAGGI</name>
<dbReference type="OMA" id="HYAFANQ"/>
<sequence>MASIREKLLEAIKAGKPEQVRAALKTADGSTPLRSATGESPLHEAVRLCATPEVFKILLEGIADFSARNIDGQTVADLVFSAENLDPDYETILVNHVKAWILRGRVDELEKLLLSGWVFWPVSVDQAKNVSAELCDFVSKIRDVQEKVAELHKAIEDGNTRDVKQLLDRKKFILAADRTGLPPFHKAVVTGYGEMVEWFIQEFKFAIEHKDNMGRTVLHYAAGLPDAGYIYSMLTNAGAKEDAVDLEGRTPRDYYDNTQLIEITKVRQRIQDILSSPIPEPKLATSGSHHMYISTNLKTKRVPPPTTIDGKYVAEHLGTALTLALAEIADCRPWDPIEYLGQWLYKYRENRNYIEKQEQLMREIREEEKQTAAAEKERERIREEQKSIMEAERLERERAEEEKRRKEKEELQRQAREMDALAQRPNLDTVKEESEEEANGKDKQGQTELHKLAAQEGADLTALLNLGYNLAERDISCKTPRDVAVESGVQDNINAIDNFIRGLVEKGKFNLVEQLLLDGYTEFQPIIDKLSSDTQTEEVKNFLQSIPQVQSKITNLIQAVHQGDVTTVQEQLDKKMSMVKDKTGQSPLHKAVIRQHRDITEHIVTAYPDTVKCKDQLNRTPYHYAMGLPNVDIQTLLLSNGADENAKDVYQRVPSYYKENPTEIQAIAKETLTSSPNQMSENQEKAQDGGDQSTESTDTAKKEATENQENTEQTTVSEQAPNQSESTENPVTSTS</sequence>
<dbReference type="Pfam" id="PF05186">
    <property type="entry name" value="Dpy-30"/>
    <property type="match status" value="1"/>
</dbReference>
<feature type="compositionally biased region" description="Polar residues" evidence="2">
    <location>
        <begin position="672"/>
        <end position="681"/>
    </location>
</feature>
<evidence type="ECO:0000313" key="4">
    <source>
        <dbReference type="Proteomes" id="UP000005408"/>
    </source>
</evidence>
<feature type="compositionally biased region" description="Polar residues" evidence="2">
    <location>
        <begin position="716"/>
        <end position="735"/>
    </location>
</feature>
<dbReference type="SUPFAM" id="SSF48403">
    <property type="entry name" value="Ankyrin repeat"/>
    <property type="match status" value="2"/>
</dbReference>
<feature type="compositionally biased region" description="Basic and acidic residues" evidence="2">
    <location>
        <begin position="392"/>
        <end position="419"/>
    </location>
</feature>
<dbReference type="Proteomes" id="UP000005408">
    <property type="component" value="Unassembled WGS sequence"/>
</dbReference>
<feature type="repeat" description="ANK" evidence="1">
    <location>
        <begin position="37"/>
        <end position="70"/>
    </location>
</feature>